<feature type="compositionally biased region" description="Polar residues" evidence="1">
    <location>
        <begin position="91"/>
        <end position="114"/>
    </location>
</feature>
<feature type="compositionally biased region" description="Polar residues" evidence="1">
    <location>
        <begin position="124"/>
        <end position="135"/>
    </location>
</feature>
<name>A0ABQ5I673_9ASTR</name>
<evidence type="ECO:0000256" key="1">
    <source>
        <dbReference type="SAM" id="MobiDB-lite"/>
    </source>
</evidence>
<evidence type="ECO:0000313" key="2">
    <source>
        <dbReference type="EMBL" id="GJT95224.1"/>
    </source>
</evidence>
<feature type="compositionally biased region" description="Basic and acidic residues" evidence="1">
    <location>
        <begin position="25"/>
        <end position="36"/>
    </location>
</feature>
<accession>A0ABQ5I673</accession>
<gene>
    <name evidence="2" type="ORF">Tco_1090742</name>
</gene>
<reference evidence="2" key="2">
    <citation type="submission" date="2022-01" db="EMBL/GenBank/DDBJ databases">
        <authorList>
            <person name="Yamashiro T."/>
            <person name="Shiraishi A."/>
            <person name="Satake H."/>
            <person name="Nakayama K."/>
        </authorList>
    </citation>
    <scope>NUCLEOTIDE SEQUENCE</scope>
</reference>
<protein>
    <submittedName>
        <fullName evidence="2">Uncharacterized protein</fullName>
    </submittedName>
</protein>
<evidence type="ECO:0000313" key="3">
    <source>
        <dbReference type="Proteomes" id="UP001151760"/>
    </source>
</evidence>
<proteinExistence type="predicted"/>
<feature type="region of interest" description="Disordered" evidence="1">
    <location>
        <begin position="1"/>
        <end position="77"/>
    </location>
</feature>
<comment type="caution">
    <text evidence="2">The sequence shown here is derived from an EMBL/GenBank/DDBJ whole genome shotgun (WGS) entry which is preliminary data.</text>
</comment>
<dbReference type="EMBL" id="BQNB010020368">
    <property type="protein sequence ID" value="GJT95224.1"/>
    <property type="molecule type" value="Genomic_DNA"/>
</dbReference>
<sequence length="135" mass="14480">MSNNTFAIKSSCQIVRPRKKRKRSRLEDEPLVKDEVSGSAYGQAEPDVGQGDSVKCGGQPRTDVGIGSGSLNLISSPSRWTKSITQVVRMSPQKRTASQQSPCSQVQVTETRNANGREMGDGIPTQSSAAVSVNE</sequence>
<dbReference type="Proteomes" id="UP001151760">
    <property type="component" value="Unassembled WGS sequence"/>
</dbReference>
<keyword evidence="3" id="KW-1185">Reference proteome</keyword>
<reference evidence="2" key="1">
    <citation type="journal article" date="2022" name="Int. J. Mol. Sci.">
        <title>Draft Genome of Tanacetum Coccineum: Genomic Comparison of Closely Related Tanacetum-Family Plants.</title>
        <authorList>
            <person name="Yamashiro T."/>
            <person name="Shiraishi A."/>
            <person name="Nakayama K."/>
            <person name="Satake H."/>
        </authorList>
    </citation>
    <scope>NUCLEOTIDE SEQUENCE</scope>
</reference>
<organism evidence="2 3">
    <name type="scientific">Tanacetum coccineum</name>
    <dbReference type="NCBI Taxonomy" id="301880"/>
    <lineage>
        <taxon>Eukaryota</taxon>
        <taxon>Viridiplantae</taxon>
        <taxon>Streptophyta</taxon>
        <taxon>Embryophyta</taxon>
        <taxon>Tracheophyta</taxon>
        <taxon>Spermatophyta</taxon>
        <taxon>Magnoliopsida</taxon>
        <taxon>eudicotyledons</taxon>
        <taxon>Gunneridae</taxon>
        <taxon>Pentapetalae</taxon>
        <taxon>asterids</taxon>
        <taxon>campanulids</taxon>
        <taxon>Asterales</taxon>
        <taxon>Asteraceae</taxon>
        <taxon>Asteroideae</taxon>
        <taxon>Anthemideae</taxon>
        <taxon>Anthemidinae</taxon>
        <taxon>Tanacetum</taxon>
    </lineage>
</organism>
<feature type="region of interest" description="Disordered" evidence="1">
    <location>
        <begin position="91"/>
        <end position="135"/>
    </location>
</feature>
<feature type="compositionally biased region" description="Polar residues" evidence="1">
    <location>
        <begin position="1"/>
        <end position="13"/>
    </location>
</feature>